<gene>
    <name evidence="8" type="ORF">GCM10009858_10950</name>
</gene>
<keyword evidence="4 6" id="KW-0472">Membrane</keyword>
<evidence type="ECO:0000256" key="3">
    <source>
        <dbReference type="ARBA" id="ARBA00022989"/>
    </source>
</evidence>
<evidence type="ECO:0000256" key="4">
    <source>
        <dbReference type="ARBA" id="ARBA00023136"/>
    </source>
</evidence>
<dbReference type="PROSITE" id="PS50801">
    <property type="entry name" value="STAS"/>
    <property type="match status" value="1"/>
</dbReference>
<feature type="transmembrane region" description="Helical" evidence="6">
    <location>
        <begin position="301"/>
        <end position="323"/>
    </location>
</feature>
<organism evidence="8 9">
    <name type="scientific">Terrabacter carboxydivorans</name>
    <dbReference type="NCBI Taxonomy" id="619730"/>
    <lineage>
        <taxon>Bacteria</taxon>
        <taxon>Bacillati</taxon>
        <taxon>Actinomycetota</taxon>
        <taxon>Actinomycetes</taxon>
        <taxon>Micrococcales</taxon>
        <taxon>Intrasporangiaceae</taxon>
        <taxon>Terrabacter</taxon>
    </lineage>
</organism>
<dbReference type="Pfam" id="PF01740">
    <property type="entry name" value="STAS"/>
    <property type="match status" value="1"/>
</dbReference>
<name>A0ABN3L335_9MICO</name>
<evidence type="ECO:0000256" key="2">
    <source>
        <dbReference type="ARBA" id="ARBA00022692"/>
    </source>
</evidence>
<feature type="transmembrane region" description="Helical" evidence="6">
    <location>
        <begin position="146"/>
        <end position="168"/>
    </location>
</feature>
<dbReference type="InterPro" id="IPR001902">
    <property type="entry name" value="SLC26A/SulP_fam"/>
</dbReference>
<evidence type="ECO:0000313" key="8">
    <source>
        <dbReference type="EMBL" id="GAA2475411.1"/>
    </source>
</evidence>
<feature type="region of interest" description="Disordered" evidence="5">
    <location>
        <begin position="561"/>
        <end position="588"/>
    </location>
</feature>
<dbReference type="Pfam" id="PF00916">
    <property type="entry name" value="Sulfate_transp"/>
    <property type="match status" value="1"/>
</dbReference>
<dbReference type="RefSeq" id="WP_344253704.1">
    <property type="nucleotide sequence ID" value="NZ_BAAARE010000004.1"/>
</dbReference>
<protein>
    <submittedName>
        <fullName evidence="8">SulP family inorganic anion transporter</fullName>
    </submittedName>
</protein>
<keyword evidence="2 6" id="KW-0812">Transmembrane</keyword>
<feature type="transmembrane region" description="Helical" evidence="6">
    <location>
        <begin position="188"/>
        <end position="208"/>
    </location>
</feature>
<feature type="domain" description="STAS" evidence="7">
    <location>
        <begin position="441"/>
        <end position="552"/>
    </location>
</feature>
<dbReference type="PANTHER" id="PTHR11814">
    <property type="entry name" value="SULFATE TRANSPORTER"/>
    <property type="match status" value="1"/>
</dbReference>
<feature type="transmembrane region" description="Helical" evidence="6">
    <location>
        <begin position="40"/>
        <end position="59"/>
    </location>
</feature>
<keyword evidence="9" id="KW-1185">Reference proteome</keyword>
<reference evidence="8 9" key="1">
    <citation type="journal article" date="2019" name="Int. J. Syst. Evol. Microbiol.">
        <title>The Global Catalogue of Microorganisms (GCM) 10K type strain sequencing project: providing services to taxonomists for standard genome sequencing and annotation.</title>
        <authorList>
            <consortium name="The Broad Institute Genomics Platform"/>
            <consortium name="The Broad Institute Genome Sequencing Center for Infectious Disease"/>
            <person name="Wu L."/>
            <person name="Ma J."/>
        </authorList>
    </citation>
    <scope>NUCLEOTIDE SEQUENCE [LARGE SCALE GENOMIC DNA]</scope>
    <source>
        <strain evidence="8 9">JCM 16259</strain>
    </source>
</reference>
<evidence type="ECO:0000256" key="1">
    <source>
        <dbReference type="ARBA" id="ARBA00004141"/>
    </source>
</evidence>
<dbReference type="InterPro" id="IPR036513">
    <property type="entry name" value="STAS_dom_sf"/>
</dbReference>
<dbReference type="Proteomes" id="UP001500730">
    <property type="component" value="Unassembled WGS sequence"/>
</dbReference>
<feature type="transmembrane region" description="Helical" evidence="6">
    <location>
        <begin position="389"/>
        <end position="420"/>
    </location>
</feature>
<feature type="transmembrane region" description="Helical" evidence="6">
    <location>
        <begin position="356"/>
        <end position="377"/>
    </location>
</feature>
<dbReference type="InterPro" id="IPR002645">
    <property type="entry name" value="STAS_dom"/>
</dbReference>
<accession>A0ABN3L335</accession>
<evidence type="ECO:0000256" key="5">
    <source>
        <dbReference type="SAM" id="MobiDB-lite"/>
    </source>
</evidence>
<sequence length="588" mass="59894">MTLELEAQGVRAWTARQARRMRALAPRRSDWASTRLGRDLPAGLMVGLVALPLALGFGVSSGMGATAGLVTAVVAGAVAAVFGGSRVQVSGPTGAMTVVLVPIIATYGPHGVLVVGLMAGVVLIALGYVGAGRYIRYVPVPVVEGFTLGIAAIILLQQVPAAVGVHAAGEKVLGQAMGAVGEWASHPAWPSLAVAAAVVAGVLGLARLRPGLPWALVVVVLATVANSVLDLGIATIGAVPAGLPAPSLPSLVASDLGSLALPAVAVAALAALESLLSATVSDAMSVGQRHDSDRELVGQGLANLAAPLFGGIPATAAIARTAVNVRSGAASRLASLTHAAVLLVIVLLASRWVAMIPTAALAGVLVATAVQMVRVSSLGALLRSSRGDAVVLVGTAAATVLLDLVMAVLFGLVMAGFFVLRQAAASARLEEVPLDESDHADEERALLDEHIVAYRIDGPIFFGAAHDFLLELTEVSDVRVVVLRMSRVTVIDATGATVLADTITRLEARGVSVLLSGVRPQHERILRELGVYDGLAHEKHLFATTPGAIEHARVHAARVAHEPAASPPGSGRVDPASTAGRHTGEWPA</sequence>
<feature type="transmembrane region" description="Helical" evidence="6">
    <location>
        <begin position="65"/>
        <end position="82"/>
    </location>
</feature>
<feature type="transmembrane region" description="Helical" evidence="6">
    <location>
        <begin position="215"/>
        <end position="239"/>
    </location>
</feature>
<dbReference type="InterPro" id="IPR011547">
    <property type="entry name" value="SLC26A/SulP_dom"/>
</dbReference>
<proteinExistence type="predicted"/>
<dbReference type="Gene3D" id="3.30.750.24">
    <property type="entry name" value="STAS domain"/>
    <property type="match status" value="1"/>
</dbReference>
<dbReference type="CDD" id="cd07042">
    <property type="entry name" value="STAS_SulP_like_sulfate_transporter"/>
    <property type="match status" value="1"/>
</dbReference>
<evidence type="ECO:0000313" key="9">
    <source>
        <dbReference type="Proteomes" id="UP001500730"/>
    </source>
</evidence>
<comment type="caution">
    <text evidence="8">The sequence shown here is derived from an EMBL/GenBank/DDBJ whole genome shotgun (WGS) entry which is preliminary data.</text>
</comment>
<dbReference type="EMBL" id="BAAARE010000004">
    <property type="protein sequence ID" value="GAA2475411.1"/>
    <property type="molecule type" value="Genomic_DNA"/>
</dbReference>
<evidence type="ECO:0000256" key="6">
    <source>
        <dbReference type="SAM" id="Phobius"/>
    </source>
</evidence>
<feature type="transmembrane region" description="Helical" evidence="6">
    <location>
        <begin position="259"/>
        <end position="280"/>
    </location>
</feature>
<dbReference type="SUPFAM" id="SSF52091">
    <property type="entry name" value="SpoIIaa-like"/>
    <property type="match status" value="1"/>
</dbReference>
<feature type="transmembrane region" description="Helical" evidence="6">
    <location>
        <begin position="113"/>
        <end position="134"/>
    </location>
</feature>
<comment type="subcellular location">
    <subcellularLocation>
        <location evidence="1">Membrane</location>
        <topology evidence="1">Multi-pass membrane protein</topology>
    </subcellularLocation>
</comment>
<keyword evidence="3 6" id="KW-1133">Transmembrane helix</keyword>
<evidence type="ECO:0000259" key="7">
    <source>
        <dbReference type="PROSITE" id="PS50801"/>
    </source>
</evidence>
<feature type="transmembrane region" description="Helical" evidence="6">
    <location>
        <begin position="329"/>
        <end position="349"/>
    </location>
</feature>